<dbReference type="EMBL" id="CAJNNW010030231">
    <property type="protein sequence ID" value="CAE8702822.1"/>
    <property type="molecule type" value="Genomic_DNA"/>
</dbReference>
<dbReference type="SUPFAM" id="SSF50978">
    <property type="entry name" value="WD40 repeat-like"/>
    <property type="match status" value="1"/>
</dbReference>
<comment type="caution">
    <text evidence="2">The sequence shown here is derived from an EMBL/GenBank/DDBJ whole genome shotgun (WGS) entry which is preliminary data.</text>
</comment>
<dbReference type="Pfam" id="PF00400">
    <property type="entry name" value="WD40"/>
    <property type="match status" value="1"/>
</dbReference>
<name>A0A813KBU8_POLGL</name>
<dbReference type="AlphaFoldDB" id="A0A813KBU8"/>
<dbReference type="Gene3D" id="2.130.10.10">
    <property type="entry name" value="YVTN repeat-like/Quinoprotein amine dehydrogenase"/>
    <property type="match status" value="1"/>
</dbReference>
<reference evidence="2" key="1">
    <citation type="submission" date="2021-02" db="EMBL/GenBank/DDBJ databases">
        <authorList>
            <person name="Dougan E. K."/>
            <person name="Rhodes N."/>
            <person name="Thang M."/>
            <person name="Chan C."/>
        </authorList>
    </citation>
    <scope>NUCLEOTIDE SEQUENCE</scope>
</reference>
<organism evidence="2 3">
    <name type="scientific">Polarella glacialis</name>
    <name type="common">Dinoflagellate</name>
    <dbReference type="NCBI Taxonomy" id="89957"/>
    <lineage>
        <taxon>Eukaryota</taxon>
        <taxon>Sar</taxon>
        <taxon>Alveolata</taxon>
        <taxon>Dinophyceae</taxon>
        <taxon>Suessiales</taxon>
        <taxon>Suessiaceae</taxon>
        <taxon>Polarella</taxon>
    </lineage>
</organism>
<evidence type="ECO:0000313" key="3">
    <source>
        <dbReference type="Proteomes" id="UP000626109"/>
    </source>
</evidence>
<accession>A0A813KBU8</accession>
<protein>
    <recommendedName>
        <fullName evidence="1">Ubiquitin-like domain-containing protein</fullName>
    </recommendedName>
</protein>
<proteinExistence type="predicted"/>
<dbReference type="PANTHER" id="PTHR19879">
    <property type="entry name" value="TRANSCRIPTION INITIATION FACTOR TFIID"/>
    <property type="match status" value="1"/>
</dbReference>
<dbReference type="PROSITE" id="PS50053">
    <property type="entry name" value="UBIQUITIN_2"/>
    <property type="match status" value="1"/>
</dbReference>
<evidence type="ECO:0000313" key="2">
    <source>
        <dbReference type="EMBL" id="CAE8702822.1"/>
    </source>
</evidence>
<sequence length="137" mass="14859">VRARGMDTPGYLREAVLRTTGEGGVALHFVFQSQVLDERITLRDAGIKDGDTVFLVQTPLLCLTASFDGTARIWYLQNGDCRRMLVAQLGGQVQSATFSPNGLKLLTVSLDGLGKLWCAETGELCCELNGKDGHVML</sequence>
<dbReference type="Proteomes" id="UP000626109">
    <property type="component" value="Unassembled WGS sequence"/>
</dbReference>
<feature type="domain" description="Ubiquitin-like" evidence="1">
    <location>
        <begin position="1"/>
        <end position="56"/>
    </location>
</feature>
<dbReference type="InterPro" id="IPR029071">
    <property type="entry name" value="Ubiquitin-like_domsf"/>
</dbReference>
<dbReference type="InterPro" id="IPR000626">
    <property type="entry name" value="Ubiquitin-like_dom"/>
</dbReference>
<dbReference type="InterPro" id="IPR036322">
    <property type="entry name" value="WD40_repeat_dom_sf"/>
</dbReference>
<dbReference type="InterPro" id="IPR015943">
    <property type="entry name" value="WD40/YVTN_repeat-like_dom_sf"/>
</dbReference>
<evidence type="ECO:0000259" key="1">
    <source>
        <dbReference type="PROSITE" id="PS50053"/>
    </source>
</evidence>
<feature type="non-terminal residue" evidence="2">
    <location>
        <position position="137"/>
    </location>
</feature>
<dbReference type="InterPro" id="IPR001680">
    <property type="entry name" value="WD40_rpt"/>
</dbReference>
<gene>
    <name evidence="2" type="ORF">PGLA2088_LOCUS32612</name>
</gene>
<dbReference type="SUPFAM" id="SSF54236">
    <property type="entry name" value="Ubiquitin-like"/>
    <property type="match status" value="1"/>
</dbReference>
<dbReference type="PANTHER" id="PTHR19879:SF9">
    <property type="entry name" value="TRANSCRIPTION INITIATION FACTOR TFIID SUBUNIT 5"/>
    <property type="match status" value="1"/>
</dbReference>
<feature type="non-terminal residue" evidence="2">
    <location>
        <position position="1"/>
    </location>
</feature>